<dbReference type="AlphaFoldDB" id="A0A0C3B0X6"/>
<proteinExistence type="predicted"/>
<keyword evidence="2" id="KW-1185">Reference proteome</keyword>
<organism evidence="1 2">
    <name type="scientific">Scleroderma citrinum Foug A</name>
    <dbReference type="NCBI Taxonomy" id="1036808"/>
    <lineage>
        <taxon>Eukaryota</taxon>
        <taxon>Fungi</taxon>
        <taxon>Dikarya</taxon>
        <taxon>Basidiomycota</taxon>
        <taxon>Agaricomycotina</taxon>
        <taxon>Agaricomycetes</taxon>
        <taxon>Agaricomycetidae</taxon>
        <taxon>Boletales</taxon>
        <taxon>Sclerodermatineae</taxon>
        <taxon>Sclerodermataceae</taxon>
        <taxon>Scleroderma</taxon>
    </lineage>
</organism>
<protein>
    <submittedName>
        <fullName evidence="1">Uncharacterized protein</fullName>
    </submittedName>
</protein>
<name>A0A0C3B0X6_9AGAM</name>
<dbReference type="InParanoid" id="A0A0C3B0X6"/>
<reference evidence="2" key="2">
    <citation type="submission" date="2015-01" db="EMBL/GenBank/DDBJ databases">
        <title>Evolutionary Origins and Diversification of the Mycorrhizal Mutualists.</title>
        <authorList>
            <consortium name="DOE Joint Genome Institute"/>
            <consortium name="Mycorrhizal Genomics Consortium"/>
            <person name="Kohler A."/>
            <person name="Kuo A."/>
            <person name="Nagy L.G."/>
            <person name="Floudas D."/>
            <person name="Copeland A."/>
            <person name="Barry K.W."/>
            <person name="Cichocki N."/>
            <person name="Veneault-Fourrey C."/>
            <person name="LaButti K."/>
            <person name="Lindquist E.A."/>
            <person name="Lipzen A."/>
            <person name="Lundell T."/>
            <person name="Morin E."/>
            <person name="Murat C."/>
            <person name="Riley R."/>
            <person name="Ohm R."/>
            <person name="Sun H."/>
            <person name="Tunlid A."/>
            <person name="Henrissat B."/>
            <person name="Grigoriev I.V."/>
            <person name="Hibbett D.S."/>
            <person name="Martin F."/>
        </authorList>
    </citation>
    <scope>NUCLEOTIDE SEQUENCE [LARGE SCALE GENOMIC DNA]</scope>
    <source>
        <strain evidence="2">Foug A</strain>
    </source>
</reference>
<accession>A0A0C3B0X6</accession>
<dbReference type="HOGENOM" id="CLU_3015493_0_0_1"/>
<dbReference type="EMBL" id="KN822004">
    <property type="protein sequence ID" value="KIM70922.1"/>
    <property type="molecule type" value="Genomic_DNA"/>
</dbReference>
<gene>
    <name evidence="1" type="ORF">SCLCIDRAFT_1207119</name>
</gene>
<sequence length="56" mass="6505">MNSEWLWSPTDTGDFLQRALRRGTFEFCTTRVIHVDISSEGLRVENDIPPNVRHTC</sequence>
<reference evidence="1 2" key="1">
    <citation type="submission" date="2014-04" db="EMBL/GenBank/DDBJ databases">
        <authorList>
            <consortium name="DOE Joint Genome Institute"/>
            <person name="Kuo A."/>
            <person name="Kohler A."/>
            <person name="Nagy L.G."/>
            <person name="Floudas D."/>
            <person name="Copeland A."/>
            <person name="Barry K.W."/>
            <person name="Cichocki N."/>
            <person name="Veneault-Fourrey C."/>
            <person name="LaButti K."/>
            <person name="Lindquist E.A."/>
            <person name="Lipzen A."/>
            <person name="Lundell T."/>
            <person name="Morin E."/>
            <person name="Murat C."/>
            <person name="Sun H."/>
            <person name="Tunlid A."/>
            <person name="Henrissat B."/>
            <person name="Grigoriev I.V."/>
            <person name="Hibbett D.S."/>
            <person name="Martin F."/>
            <person name="Nordberg H.P."/>
            <person name="Cantor M.N."/>
            <person name="Hua S.X."/>
        </authorList>
    </citation>
    <scope>NUCLEOTIDE SEQUENCE [LARGE SCALE GENOMIC DNA]</scope>
    <source>
        <strain evidence="1 2">Foug A</strain>
    </source>
</reference>
<evidence type="ECO:0000313" key="2">
    <source>
        <dbReference type="Proteomes" id="UP000053989"/>
    </source>
</evidence>
<dbReference type="Proteomes" id="UP000053989">
    <property type="component" value="Unassembled WGS sequence"/>
</dbReference>
<evidence type="ECO:0000313" key="1">
    <source>
        <dbReference type="EMBL" id="KIM70922.1"/>
    </source>
</evidence>